<dbReference type="OMA" id="IPYEKTH"/>
<feature type="region of interest" description="Disordered" evidence="7">
    <location>
        <begin position="479"/>
        <end position="581"/>
    </location>
</feature>
<evidence type="ECO:0000256" key="4">
    <source>
        <dbReference type="ARBA" id="ARBA00022833"/>
    </source>
</evidence>
<keyword evidence="3" id="KW-0863">Zinc-finger</keyword>
<feature type="region of interest" description="Disordered" evidence="7">
    <location>
        <begin position="625"/>
        <end position="672"/>
    </location>
</feature>
<gene>
    <name evidence="9" type="primary">morc3a</name>
</gene>
<dbReference type="InterPro" id="IPR011124">
    <property type="entry name" value="Znf_CW"/>
</dbReference>
<feature type="compositionally biased region" description="Acidic residues" evidence="7">
    <location>
        <begin position="491"/>
        <end position="500"/>
    </location>
</feature>
<keyword evidence="10" id="KW-1185">Reference proteome</keyword>
<reference evidence="9" key="2">
    <citation type="submission" date="2025-08" db="UniProtKB">
        <authorList>
            <consortium name="Ensembl"/>
        </authorList>
    </citation>
    <scope>IDENTIFICATION</scope>
</reference>
<dbReference type="Ensembl" id="ENSENLT00000014054.1">
    <property type="protein sequence ID" value="ENSENLP00000013512.1"/>
    <property type="gene ID" value="ENSENLG00000006387.1"/>
</dbReference>
<dbReference type="SUPFAM" id="SSF55874">
    <property type="entry name" value="ATPase domain of HSP90 chaperone/DNA topoisomerase II/histidine kinase"/>
    <property type="match status" value="1"/>
</dbReference>
<organism evidence="9 10">
    <name type="scientific">Echeneis naucrates</name>
    <name type="common">Live sharksucker</name>
    <dbReference type="NCBI Taxonomy" id="173247"/>
    <lineage>
        <taxon>Eukaryota</taxon>
        <taxon>Metazoa</taxon>
        <taxon>Chordata</taxon>
        <taxon>Craniata</taxon>
        <taxon>Vertebrata</taxon>
        <taxon>Euteleostomi</taxon>
        <taxon>Actinopterygii</taxon>
        <taxon>Neopterygii</taxon>
        <taxon>Teleostei</taxon>
        <taxon>Neoteleostei</taxon>
        <taxon>Acanthomorphata</taxon>
        <taxon>Carangaria</taxon>
        <taxon>Carangiformes</taxon>
        <taxon>Echeneidae</taxon>
        <taxon>Echeneis</taxon>
    </lineage>
</organism>
<keyword evidence="6" id="KW-0539">Nucleus</keyword>
<feature type="domain" description="CW-type" evidence="8">
    <location>
        <begin position="443"/>
        <end position="495"/>
    </location>
</feature>
<dbReference type="GO" id="GO:0016605">
    <property type="term" value="C:PML body"/>
    <property type="evidence" value="ECO:0007669"/>
    <property type="project" value="TreeGrafter"/>
</dbReference>
<evidence type="ECO:0000256" key="5">
    <source>
        <dbReference type="ARBA" id="ARBA00023054"/>
    </source>
</evidence>
<evidence type="ECO:0000313" key="9">
    <source>
        <dbReference type="Ensembl" id="ENSENLP00000013512.1"/>
    </source>
</evidence>
<dbReference type="GO" id="GO:0016887">
    <property type="term" value="F:ATP hydrolysis activity"/>
    <property type="evidence" value="ECO:0007669"/>
    <property type="project" value="InterPro"/>
</dbReference>
<dbReference type="InterPro" id="IPR041006">
    <property type="entry name" value="Morc_S5"/>
</dbReference>
<dbReference type="Pfam" id="PF17942">
    <property type="entry name" value="Morc6_S5"/>
    <property type="match status" value="1"/>
</dbReference>
<dbReference type="Proteomes" id="UP000472264">
    <property type="component" value="Chromosome 21"/>
</dbReference>
<evidence type="ECO:0000313" key="10">
    <source>
        <dbReference type="Proteomes" id="UP000472264"/>
    </source>
</evidence>
<keyword evidence="4" id="KW-0862">Zinc</keyword>
<feature type="region of interest" description="Disordered" evidence="7">
    <location>
        <begin position="1"/>
        <end position="21"/>
    </location>
</feature>
<proteinExistence type="predicted"/>
<dbReference type="Gene3D" id="3.30.40.100">
    <property type="match status" value="1"/>
</dbReference>
<dbReference type="Pfam" id="PF13589">
    <property type="entry name" value="HATPase_c_3"/>
    <property type="match status" value="1"/>
</dbReference>
<evidence type="ECO:0000256" key="6">
    <source>
        <dbReference type="ARBA" id="ARBA00023242"/>
    </source>
</evidence>
<reference evidence="9" key="1">
    <citation type="submission" date="2021-04" db="EMBL/GenBank/DDBJ databases">
        <authorList>
            <consortium name="Wellcome Sanger Institute Data Sharing"/>
        </authorList>
    </citation>
    <scope>NUCLEOTIDE SEQUENCE [LARGE SCALE GENOMIC DNA]</scope>
</reference>
<comment type="subcellular location">
    <subcellularLocation>
        <location evidence="1">Nucleus</location>
    </subcellularLocation>
</comment>
<dbReference type="InterPro" id="IPR036890">
    <property type="entry name" value="HATPase_C_sf"/>
</dbReference>
<dbReference type="PANTHER" id="PTHR23336:SF17">
    <property type="entry name" value="MORC FAMILY CW-TYPE ZINC FINGER PROTEIN 3"/>
    <property type="match status" value="1"/>
</dbReference>
<name>A0A665U211_ECHNA</name>
<keyword evidence="5" id="KW-0175">Coiled coil</keyword>
<feature type="compositionally biased region" description="Polar residues" evidence="7">
    <location>
        <begin position="752"/>
        <end position="768"/>
    </location>
</feature>
<protein>
    <recommendedName>
        <fullName evidence="8">CW-type domain-containing protein</fullName>
    </recommendedName>
</protein>
<feature type="compositionally biased region" description="Low complexity" evidence="7">
    <location>
        <begin position="11"/>
        <end position="21"/>
    </location>
</feature>
<feature type="compositionally biased region" description="Basic residues" evidence="7">
    <location>
        <begin position="537"/>
        <end position="548"/>
    </location>
</feature>
<dbReference type="PROSITE" id="PS51050">
    <property type="entry name" value="ZF_CW"/>
    <property type="match status" value="1"/>
</dbReference>
<keyword evidence="2" id="KW-0479">Metal-binding</keyword>
<dbReference type="FunFam" id="3.30.40.100:FF:000003">
    <property type="entry name" value="MORC family CW-type zinc finger 3"/>
    <property type="match status" value="1"/>
</dbReference>
<evidence type="ECO:0000256" key="2">
    <source>
        <dbReference type="ARBA" id="ARBA00022723"/>
    </source>
</evidence>
<evidence type="ECO:0000256" key="1">
    <source>
        <dbReference type="ARBA" id="ARBA00004123"/>
    </source>
</evidence>
<evidence type="ECO:0000259" key="8">
    <source>
        <dbReference type="PROSITE" id="PS51050"/>
    </source>
</evidence>
<reference evidence="9" key="3">
    <citation type="submission" date="2025-09" db="UniProtKB">
        <authorList>
            <consortium name="Ensembl"/>
        </authorList>
    </citation>
    <scope>IDENTIFICATION</scope>
</reference>
<evidence type="ECO:0000256" key="3">
    <source>
        <dbReference type="ARBA" id="ARBA00022771"/>
    </source>
</evidence>
<dbReference type="PANTHER" id="PTHR23336">
    <property type="entry name" value="ZINC FINGER CW-TYPE COILED-COIL DOMAIN PROTEIN 3"/>
    <property type="match status" value="1"/>
</dbReference>
<accession>A0A665U211</accession>
<feature type="compositionally biased region" description="Acidic residues" evidence="7">
    <location>
        <begin position="661"/>
        <end position="672"/>
    </location>
</feature>
<feature type="compositionally biased region" description="Low complexity" evidence="7">
    <location>
        <begin position="995"/>
        <end position="1010"/>
    </location>
</feature>
<feature type="region of interest" description="Disordered" evidence="7">
    <location>
        <begin position="987"/>
        <end position="1013"/>
    </location>
</feature>
<feature type="compositionally biased region" description="Basic and acidic residues" evidence="7">
    <location>
        <begin position="769"/>
        <end position="788"/>
    </location>
</feature>
<dbReference type="Pfam" id="PF07496">
    <property type="entry name" value="zf-CW"/>
    <property type="match status" value="1"/>
</dbReference>
<feature type="compositionally biased region" description="Basic and acidic residues" evidence="7">
    <location>
        <begin position="508"/>
        <end position="533"/>
    </location>
</feature>
<evidence type="ECO:0000256" key="7">
    <source>
        <dbReference type="SAM" id="MobiDB-lite"/>
    </source>
</evidence>
<sequence>MVSVRPGSRTGAPSCPGGRSSPCSAASSRSCENMAEQLTQSGVPLSTLCPKFLHTNSTSHVGPFSAIAELIDNAFDPDVRAKQFWIDKTCIKNEQCLSFMDNGNGLNCGAMHKMLSFGYSEKTAVNGQAPIGIYGNGFKSGSMRLGKDAIVFSKSRSTSCVGMLSQTYLEKIQAKQIIVPIVCFEHTNAGVLSVKEEYKPSLEAILHHSPFKTQENLLSELDVINPPVSPDSTGTRIIIWNLRKTSSNTLEFDFEKDRYDIRIPSDVYEAKTDTGHKVIPCIPEIVYSLRAYCSILYLRPRMQIMIRGQKVKSELIDKSLASRKTDYYKPNFCPRRIPIKFGYNTKSKDQYGIMMYHKNRLIKGYERVGCQLKANNQGVGVIGIIECDFLEPTHNKQSFNDTDKYRKTIANVGSKLEDYWKEIRYRWNKDNPNSTIAVEDIMKRPDQNWVQCDECLKWRKLPDGIDYRKLPDKWSCNSNPDPEFRSCNVPEEAEDSDDEQTSYSKTYKQQEREEKKKKREKEEEDRRHQEELLANHARQKKNNKKQVRRKCDFVGYKETVNSPTTPRSRINTESLQGGAERAESSLMRSSTISQAAFSPASNSGLPVVTDVFSLSTDIMRGKRTQQTFLQITPKRPRLNDSTSSSPLSLDVRPLCSPSAPAEDDDDDDDTDDDIVILENASTPKPKKPCVDVTKVKIEQELSDSDIGQPRECNDDVAVDADASTSLSSAPPPELMSTTTQTEVPKVKEEESQNQTESTRGAEQNTSNEKSSHMDIEQSVTKQEEDTQTHIAEKQTLQNGLTHHKNDQALRPTSADMRDRQFCPHHPCSDTAAQEQLDQLLHLKQLTAQERDSYKEQVHELTCKLQDMQRRLQEMSEMNVKKECSPNAIQTEEAEETEGEDYKSLYEKAKKKVDELINDKEALLAAAKTKNNNGQNEEKDIDDLTMQIDCLDQINQENKDLQSEVDRLTRERANLAAQCEQLRLNLQQQKEDAQERSTTAQRATASSAQIAGEESARTSVSVSETFKSLIALRQNVSRLLVTYIPALDLGQVNYECNVIDEILEQVISDVDSFKAIGQRCET</sequence>
<feature type="compositionally biased region" description="Polar residues" evidence="7">
    <location>
        <begin position="559"/>
        <end position="575"/>
    </location>
</feature>
<dbReference type="GO" id="GO:0008270">
    <property type="term" value="F:zinc ion binding"/>
    <property type="evidence" value="ECO:0007669"/>
    <property type="project" value="UniProtKB-KW"/>
</dbReference>
<dbReference type="AlphaFoldDB" id="A0A665U211"/>
<dbReference type="InterPro" id="IPR045261">
    <property type="entry name" value="MORC_ATPase"/>
</dbReference>
<dbReference type="InParanoid" id="A0A665U211"/>
<feature type="region of interest" description="Disordered" evidence="7">
    <location>
        <begin position="722"/>
        <end position="788"/>
    </location>
</feature>